<keyword evidence="3" id="KW-1185">Reference proteome</keyword>
<proteinExistence type="predicted"/>
<dbReference type="Proteomes" id="UP000001628">
    <property type="component" value="Unassembled WGS sequence"/>
</dbReference>
<dbReference type="RefSeq" id="XP_010760096.1">
    <property type="nucleotide sequence ID" value="XM_010761794.1"/>
</dbReference>
<feature type="coiled-coil region" evidence="1">
    <location>
        <begin position="53"/>
        <end position="80"/>
    </location>
</feature>
<evidence type="ECO:0000256" key="1">
    <source>
        <dbReference type="SAM" id="Coils"/>
    </source>
</evidence>
<protein>
    <submittedName>
        <fullName evidence="2">Uncharacterized protein</fullName>
    </submittedName>
</protein>
<dbReference type="EMBL" id="KN275961">
    <property type="protein sequence ID" value="EEH48599.2"/>
    <property type="molecule type" value="Genomic_DNA"/>
</dbReference>
<evidence type="ECO:0000313" key="3">
    <source>
        <dbReference type="Proteomes" id="UP000001628"/>
    </source>
</evidence>
<accession>C1GCF6</accession>
<dbReference type="eggNOG" id="ENOG502RGU1">
    <property type="taxonomic scope" value="Eukaryota"/>
</dbReference>
<evidence type="ECO:0000313" key="2">
    <source>
        <dbReference type="EMBL" id="EEH48599.2"/>
    </source>
</evidence>
<dbReference type="InParanoid" id="C1GCF6"/>
<gene>
    <name evidence="2" type="ORF">PADG_04678</name>
</gene>
<dbReference type="GeneID" id="22583741"/>
<name>C1GCF6_PARBD</name>
<reference evidence="2 3" key="1">
    <citation type="journal article" date="2011" name="PLoS Genet.">
        <title>Comparative genomic analysis of human fungal pathogens causing paracoccidioidomycosis.</title>
        <authorList>
            <person name="Desjardins C.A."/>
            <person name="Champion M.D."/>
            <person name="Holder J.W."/>
            <person name="Muszewska A."/>
            <person name="Goldberg J."/>
            <person name="Bailao A.M."/>
            <person name="Brigido M.M."/>
            <person name="Ferreira M.E."/>
            <person name="Garcia A.M."/>
            <person name="Grynberg M."/>
            <person name="Gujja S."/>
            <person name="Heiman D.I."/>
            <person name="Henn M.R."/>
            <person name="Kodira C.D."/>
            <person name="Leon-Narvaez H."/>
            <person name="Longo L.V."/>
            <person name="Ma L.J."/>
            <person name="Malavazi I."/>
            <person name="Matsuo A.L."/>
            <person name="Morais F.V."/>
            <person name="Pereira M."/>
            <person name="Rodriguez-Brito S."/>
            <person name="Sakthikumar S."/>
            <person name="Salem-Izacc S.M."/>
            <person name="Sykes S.M."/>
            <person name="Teixeira M.M."/>
            <person name="Vallejo M.C."/>
            <person name="Walter M.E."/>
            <person name="Yandava C."/>
            <person name="Young S."/>
            <person name="Zeng Q."/>
            <person name="Zucker J."/>
            <person name="Felipe M.S."/>
            <person name="Goldman G.H."/>
            <person name="Haas B.J."/>
            <person name="McEwen J.G."/>
            <person name="Nino-Vega G."/>
            <person name="Puccia R."/>
            <person name="San-Blas G."/>
            <person name="Soares C.M."/>
            <person name="Birren B.W."/>
            <person name="Cuomo C.A."/>
        </authorList>
    </citation>
    <scope>NUCLEOTIDE SEQUENCE [LARGE SCALE GENOMIC DNA]</scope>
    <source>
        <strain evidence="2 3">Pb18</strain>
    </source>
</reference>
<dbReference type="OrthoDB" id="5428081at2759"/>
<dbReference type="VEuPathDB" id="FungiDB:PADG_04678"/>
<dbReference type="KEGG" id="pbn:PADG_04678"/>
<organism evidence="2 3">
    <name type="scientific">Paracoccidioides brasiliensis (strain Pb18)</name>
    <dbReference type="NCBI Taxonomy" id="502780"/>
    <lineage>
        <taxon>Eukaryota</taxon>
        <taxon>Fungi</taxon>
        <taxon>Dikarya</taxon>
        <taxon>Ascomycota</taxon>
        <taxon>Pezizomycotina</taxon>
        <taxon>Eurotiomycetes</taxon>
        <taxon>Eurotiomycetidae</taxon>
        <taxon>Onygenales</taxon>
        <taxon>Ajellomycetaceae</taxon>
        <taxon>Paracoccidioides</taxon>
    </lineage>
</organism>
<sequence>MAGLSPKARRIILTAGVTICTITGSLYGAGLKMNQDTKKKVERQLSATPAEKIQALQSVREKLVIRRSSLEKQIRDLQARQETGQEMGCSTNDIRISMLGKGGMELGSFERTFPRLFGFTFGIHFHVVEDSGRWKSMPWSSTFIVSEIFLGGDGNFTRAHIAVPVAPEVCVGWAWKVQQISLLLRLHPVIDNTIACFINLGMAQ</sequence>
<dbReference type="HOGENOM" id="CLU_1343630_0_0_1"/>
<keyword evidence="1" id="KW-0175">Coiled coil</keyword>
<dbReference type="AlphaFoldDB" id="C1GCF6"/>